<protein>
    <submittedName>
        <fullName evidence="1">Uncharacterized protein</fullName>
    </submittedName>
</protein>
<name>A0ABV4XLD3_9CYAN</name>
<sequence length="147" mass="17001">MERALTQLNDVIQDYIDKDLQNRVFVPSNVSNYSDVPKININKVFSVHKSSKSAILRKFEQLTSKWKEETAIFSSIKKKINHPAYQEIIAMGEEVIPLILEELKREPSHWFYALSVITKADPVSSEDSFEQAVEAWLNWGKNQGYIK</sequence>
<proteinExistence type="predicted"/>
<gene>
    <name evidence="1" type="ORF">ACE1CI_03955</name>
</gene>
<keyword evidence="2" id="KW-1185">Reference proteome</keyword>
<comment type="caution">
    <text evidence="1">The sequence shown here is derived from an EMBL/GenBank/DDBJ whole genome shotgun (WGS) entry which is preliminary data.</text>
</comment>
<evidence type="ECO:0000313" key="2">
    <source>
        <dbReference type="Proteomes" id="UP001576784"/>
    </source>
</evidence>
<evidence type="ECO:0000313" key="1">
    <source>
        <dbReference type="EMBL" id="MFB2892083.1"/>
    </source>
</evidence>
<reference evidence="1 2" key="1">
    <citation type="submission" date="2024-09" db="EMBL/GenBank/DDBJ databases">
        <title>Floridaenema gen nov. (Aerosakkonemataceae, Aerosakkonematales ord. nov., Cyanobacteria) from benthic tropical and subtropical fresh waters, with the description of four new species.</title>
        <authorList>
            <person name="Moretto J.A."/>
            <person name="Berthold D.E."/>
            <person name="Lefler F.W."/>
            <person name="Huang I.-S."/>
            <person name="Laughinghouse H. IV."/>
        </authorList>
    </citation>
    <scope>NUCLEOTIDE SEQUENCE [LARGE SCALE GENOMIC DNA]</scope>
    <source>
        <strain evidence="1 2">BLCC-F50</strain>
    </source>
</reference>
<dbReference type="RefSeq" id="WP_413261760.1">
    <property type="nucleotide sequence ID" value="NZ_JBHFNR010000022.1"/>
</dbReference>
<organism evidence="1 2">
    <name type="scientific">Floridaenema flaviceps BLCC-F50</name>
    <dbReference type="NCBI Taxonomy" id="3153642"/>
    <lineage>
        <taxon>Bacteria</taxon>
        <taxon>Bacillati</taxon>
        <taxon>Cyanobacteriota</taxon>
        <taxon>Cyanophyceae</taxon>
        <taxon>Oscillatoriophycideae</taxon>
        <taxon>Aerosakkonematales</taxon>
        <taxon>Aerosakkonemataceae</taxon>
        <taxon>Floridanema</taxon>
        <taxon>Floridanema flaviceps</taxon>
    </lineage>
</organism>
<dbReference type="EMBL" id="JBHFNR010000022">
    <property type="protein sequence ID" value="MFB2892083.1"/>
    <property type="molecule type" value="Genomic_DNA"/>
</dbReference>
<accession>A0ABV4XLD3</accession>
<dbReference type="Proteomes" id="UP001576784">
    <property type="component" value="Unassembled WGS sequence"/>
</dbReference>